<keyword evidence="4" id="KW-1185">Reference proteome</keyword>
<sequence length="318" mass="35074">MRKITASFFLILTLAALASPGDSADSAKLIGVAECADCGNNAFGSFKGINVAVVCNSEINLVDFKEVAVGEFAGDGKLSLQLPTTIVDKKCFAHVRSLSKTNPCPTFQNLDNFILSLSSDDQSVYVFGNSDGKVSFSRAACAQKTFWKYPYFKCPNHPWFKYLPYCNPPPSNPPPVYKNPPPVYKNPPPVYKNPPPVYKNPPPVYKNPPPCNPPPYKKPVYKSPPPVHKSPPPVHKNPPPCNPPPYKKPVDKNPSPYKPPVHNTPPMHMKPPSPKYNPPVHKPAPCNTPIHKPPMFKLPPIYKPPVYVPKHPKTTTSN</sequence>
<evidence type="ECO:0000313" key="4">
    <source>
        <dbReference type="Proteomes" id="UP000036987"/>
    </source>
</evidence>
<accession>A0A0K9PYN7</accession>
<organism evidence="3 4">
    <name type="scientific">Zostera marina</name>
    <name type="common">Eelgrass</name>
    <dbReference type="NCBI Taxonomy" id="29655"/>
    <lineage>
        <taxon>Eukaryota</taxon>
        <taxon>Viridiplantae</taxon>
        <taxon>Streptophyta</taxon>
        <taxon>Embryophyta</taxon>
        <taxon>Tracheophyta</taxon>
        <taxon>Spermatophyta</taxon>
        <taxon>Magnoliopsida</taxon>
        <taxon>Liliopsida</taxon>
        <taxon>Zosteraceae</taxon>
        <taxon>Zostera</taxon>
    </lineage>
</organism>
<feature type="chain" id="PRO_5005528038" evidence="2">
    <location>
        <begin position="24"/>
        <end position="318"/>
    </location>
</feature>
<evidence type="ECO:0000256" key="2">
    <source>
        <dbReference type="SAM" id="SignalP"/>
    </source>
</evidence>
<keyword evidence="2" id="KW-0732">Signal</keyword>
<dbReference type="AlphaFoldDB" id="A0A0K9PYN7"/>
<feature type="compositionally biased region" description="Pro residues" evidence="1">
    <location>
        <begin position="222"/>
        <end position="247"/>
    </location>
</feature>
<name>A0A0K9PYN7_ZOSMR</name>
<proteinExistence type="predicted"/>
<evidence type="ECO:0000256" key="1">
    <source>
        <dbReference type="SAM" id="MobiDB-lite"/>
    </source>
</evidence>
<gene>
    <name evidence="3" type="ORF">ZOSMA_133G00070</name>
</gene>
<feature type="region of interest" description="Disordered" evidence="1">
    <location>
        <begin position="222"/>
        <end position="290"/>
    </location>
</feature>
<feature type="compositionally biased region" description="Pro residues" evidence="1">
    <location>
        <begin position="256"/>
        <end position="282"/>
    </location>
</feature>
<dbReference type="EMBL" id="LFYR01000391">
    <property type="protein sequence ID" value="KMZ74158.1"/>
    <property type="molecule type" value="Genomic_DNA"/>
</dbReference>
<dbReference type="OMA" id="HFPPIYK"/>
<dbReference type="PANTHER" id="PTHR33935:SF22">
    <property type="entry name" value="OS10G0149400 PROTEIN"/>
    <property type="match status" value="1"/>
</dbReference>
<dbReference type="STRING" id="29655.A0A0K9PYN7"/>
<dbReference type="PANTHER" id="PTHR33935">
    <property type="entry name" value="OS10G0148100 PROTEIN"/>
    <property type="match status" value="1"/>
</dbReference>
<comment type="caution">
    <text evidence="3">The sequence shown here is derived from an EMBL/GenBank/DDBJ whole genome shotgun (WGS) entry which is preliminary data.</text>
</comment>
<reference evidence="4" key="1">
    <citation type="journal article" date="2016" name="Nature">
        <title>The genome of the seagrass Zostera marina reveals angiosperm adaptation to the sea.</title>
        <authorList>
            <person name="Olsen J.L."/>
            <person name="Rouze P."/>
            <person name="Verhelst B."/>
            <person name="Lin Y.-C."/>
            <person name="Bayer T."/>
            <person name="Collen J."/>
            <person name="Dattolo E."/>
            <person name="De Paoli E."/>
            <person name="Dittami S."/>
            <person name="Maumus F."/>
            <person name="Michel G."/>
            <person name="Kersting A."/>
            <person name="Lauritano C."/>
            <person name="Lohaus R."/>
            <person name="Toepel M."/>
            <person name="Tonon T."/>
            <person name="Vanneste K."/>
            <person name="Amirebrahimi M."/>
            <person name="Brakel J."/>
            <person name="Bostroem C."/>
            <person name="Chovatia M."/>
            <person name="Grimwood J."/>
            <person name="Jenkins J.W."/>
            <person name="Jueterbock A."/>
            <person name="Mraz A."/>
            <person name="Stam W.T."/>
            <person name="Tice H."/>
            <person name="Bornberg-Bauer E."/>
            <person name="Green P.J."/>
            <person name="Pearson G.A."/>
            <person name="Procaccini G."/>
            <person name="Duarte C.M."/>
            <person name="Schmutz J."/>
            <person name="Reusch T.B.H."/>
            <person name="Van de Peer Y."/>
        </authorList>
    </citation>
    <scope>NUCLEOTIDE SEQUENCE [LARGE SCALE GENOMIC DNA]</scope>
    <source>
        <strain evidence="4">cv. Finnish</strain>
    </source>
</reference>
<evidence type="ECO:0000313" key="3">
    <source>
        <dbReference type="EMBL" id="KMZ74158.1"/>
    </source>
</evidence>
<dbReference type="Proteomes" id="UP000036987">
    <property type="component" value="Unassembled WGS sequence"/>
</dbReference>
<feature type="signal peptide" evidence="2">
    <location>
        <begin position="1"/>
        <end position="23"/>
    </location>
</feature>
<protein>
    <submittedName>
        <fullName evidence="3">Uncharacterized protein</fullName>
    </submittedName>
</protein>